<comment type="function">
    <text evidence="1">Extremely potent competitive inhibitor of cAMP-dependent protein kinase activity, this protein interacts with the catalytic subunit of the enzyme after the cAMP-induced dissociation of its regulatory chains.</text>
</comment>
<keyword evidence="3" id="KW-0649">Protein kinase inhibitor</keyword>
<sequence>MKSIGTHRSLMKGDEDTTTNQTGVKSHSWRGSSINKRSRGEQLAMAGYQQQAMSLRRSRTQRVLRHRYQEHLDQPSLHTVAKAKMMSRFTRIQVLSIIKLATMDKLRETGAGVPNDPAAQQRLSTEGGAGGGGGGGGGDGCSDEFHHQFYNTGRIGRRNALPDILGTHCTTTTADLSTQLGALSTSDCTGKASDASSSSIASGNNGQLPPTTTAT</sequence>
<evidence type="ECO:0000313" key="5">
    <source>
        <dbReference type="EnsemblMetazoa" id="AMIN000707-PA"/>
    </source>
</evidence>
<dbReference type="VEuPathDB" id="VectorBase:AMIN000707"/>
<reference evidence="5" key="2">
    <citation type="submission" date="2020-05" db="UniProtKB">
        <authorList>
            <consortium name="EnsemblMetazoa"/>
        </authorList>
    </citation>
    <scope>IDENTIFICATION</scope>
    <source>
        <strain evidence="5">MINIMUS1</strain>
    </source>
</reference>
<feature type="region of interest" description="Disordered" evidence="4">
    <location>
        <begin position="1"/>
        <end position="38"/>
    </location>
</feature>
<dbReference type="InterPro" id="IPR004171">
    <property type="entry name" value="cAMP_dep_PKI"/>
</dbReference>
<evidence type="ECO:0000256" key="1">
    <source>
        <dbReference type="ARBA" id="ARBA00002844"/>
    </source>
</evidence>
<evidence type="ECO:0000313" key="6">
    <source>
        <dbReference type="Proteomes" id="UP000075920"/>
    </source>
</evidence>
<evidence type="ECO:0000256" key="2">
    <source>
        <dbReference type="ARBA" id="ARBA00006393"/>
    </source>
</evidence>
<keyword evidence="6" id="KW-1185">Reference proteome</keyword>
<dbReference type="Pfam" id="PF02827">
    <property type="entry name" value="PKI"/>
    <property type="match status" value="1"/>
</dbReference>
<feature type="compositionally biased region" description="Polar residues" evidence="4">
    <location>
        <begin position="18"/>
        <end position="35"/>
    </location>
</feature>
<feature type="compositionally biased region" description="Gly residues" evidence="4">
    <location>
        <begin position="127"/>
        <end position="140"/>
    </location>
</feature>
<feature type="region of interest" description="Disordered" evidence="4">
    <location>
        <begin position="186"/>
        <end position="215"/>
    </location>
</feature>
<evidence type="ECO:0000256" key="3">
    <source>
        <dbReference type="ARBA" id="ARBA00023013"/>
    </source>
</evidence>
<protein>
    <submittedName>
        <fullName evidence="5">Uncharacterized protein</fullName>
    </submittedName>
</protein>
<feature type="region of interest" description="Disordered" evidence="4">
    <location>
        <begin position="109"/>
        <end position="140"/>
    </location>
</feature>
<reference evidence="6" key="1">
    <citation type="submission" date="2013-03" db="EMBL/GenBank/DDBJ databases">
        <title>The Genome Sequence of Anopheles minimus MINIMUS1.</title>
        <authorList>
            <consortium name="The Broad Institute Genomics Platform"/>
            <person name="Neafsey D.E."/>
            <person name="Walton C."/>
            <person name="Walker B."/>
            <person name="Young S.K."/>
            <person name="Zeng Q."/>
            <person name="Gargeya S."/>
            <person name="Fitzgerald M."/>
            <person name="Haas B."/>
            <person name="Abouelleil A."/>
            <person name="Allen A.W."/>
            <person name="Alvarado L."/>
            <person name="Arachchi H.M."/>
            <person name="Berlin A.M."/>
            <person name="Chapman S.B."/>
            <person name="Gainer-Dewar J."/>
            <person name="Goldberg J."/>
            <person name="Griggs A."/>
            <person name="Gujja S."/>
            <person name="Hansen M."/>
            <person name="Howarth C."/>
            <person name="Imamovic A."/>
            <person name="Ireland A."/>
            <person name="Larimer J."/>
            <person name="McCowan C."/>
            <person name="Murphy C."/>
            <person name="Pearson M."/>
            <person name="Poon T.W."/>
            <person name="Priest M."/>
            <person name="Roberts A."/>
            <person name="Saif S."/>
            <person name="Shea T."/>
            <person name="Sisk P."/>
            <person name="Sykes S."/>
            <person name="Wortman J."/>
            <person name="Nusbaum C."/>
            <person name="Birren B."/>
        </authorList>
    </citation>
    <scope>NUCLEOTIDE SEQUENCE [LARGE SCALE GENOMIC DNA]</scope>
    <source>
        <strain evidence="6">MINIMUS1</strain>
    </source>
</reference>
<feature type="compositionally biased region" description="Polar residues" evidence="4">
    <location>
        <begin position="203"/>
        <end position="215"/>
    </location>
</feature>
<name>A0A182VRM0_9DIPT</name>
<organism evidence="5 6">
    <name type="scientific">Anopheles minimus</name>
    <dbReference type="NCBI Taxonomy" id="112268"/>
    <lineage>
        <taxon>Eukaryota</taxon>
        <taxon>Metazoa</taxon>
        <taxon>Ecdysozoa</taxon>
        <taxon>Arthropoda</taxon>
        <taxon>Hexapoda</taxon>
        <taxon>Insecta</taxon>
        <taxon>Pterygota</taxon>
        <taxon>Neoptera</taxon>
        <taxon>Endopterygota</taxon>
        <taxon>Diptera</taxon>
        <taxon>Nematocera</taxon>
        <taxon>Culicoidea</taxon>
        <taxon>Culicidae</taxon>
        <taxon>Anophelinae</taxon>
        <taxon>Anopheles</taxon>
    </lineage>
</organism>
<proteinExistence type="inferred from homology"/>
<accession>A0A182VRM0</accession>
<dbReference type="GO" id="GO:0004862">
    <property type="term" value="F:cAMP-dependent protein kinase inhibitor activity"/>
    <property type="evidence" value="ECO:0007669"/>
    <property type="project" value="InterPro"/>
</dbReference>
<dbReference type="AlphaFoldDB" id="A0A182VRM0"/>
<dbReference type="EnsemblMetazoa" id="AMIN000707-RA">
    <property type="protein sequence ID" value="AMIN000707-PA"/>
    <property type="gene ID" value="AMIN000707"/>
</dbReference>
<evidence type="ECO:0000256" key="4">
    <source>
        <dbReference type="SAM" id="MobiDB-lite"/>
    </source>
</evidence>
<dbReference type="PANTHER" id="PTHR15416">
    <property type="entry name" value="CAMP-DEPENDENT PROTEIN KINASE INHIBITOR/PKI"/>
    <property type="match status" value="1"/>
</dbReference>
<dbReference type="Proteomes" id="UP000075920">
    <property type="component" value="Unassembled WGS sequence"/>
</dbReference>
<feature type="compositionally biased region" description="Low complexity" evidence="4">
    <location>
        <begin position="192"/>
        <end position="202"/>
    </location>
</feature>
<comment type="similarity">
    <text evidence="2">Belongs to the PKI family.</text>
</comment>